<organism evidence="4 5">
    <name type="scientific">Burkholderia ambifaria MEX-5</name>
    <dbReference type="NCBI Taxonomy" id="396597"/>
    <lineage>
        <taxon>Bacteria</taxon>
        <taxon>Pseudomonadati</taxon>
        <taxon>Pseudomonadota</taxon>
        <taxon>Betaproteobacteria</taxon>
        <taxon>Burkholderiales</taxon>
        <taxon>Burkholderiaceae</taxon>
        <taxon>Burkholderia</taxon>
        <taxon>Burkholderia cepacia complex</taxon>
    </lineage>
</organism>
<name>B1T179_9BURK</name>
<keyword evidence="2 3" id="KW-0802">TPR repeat</keyword>
<evidence type="ECO:0000256" key="2">
    <source>
        <dbReference type="ARBA" id="ARBA00022803"/>
    </source>
</evidence>
<evidence type="ECO:0000313" key="5">
    <source>
        <dbReference type="Proteomes" id="UP000004814"/>
    </source>
</evidence>
<dbReference type="PROSITE" id="PS50005">
    <property type="entry name" value="TPR"/>
    <property type="match status" value="1"/>
</dbReference>
<proteinExistence type="predicted"/>
<evidence type="ECO:0000313" key="4">
    <source>
        <dbReference type="EMBL" id="EDT42662.1"/>
    </source>
</evidence>
<dbReference type="Proteomes" id="UP000004814">
    <property type="component" value="Unassembled WGS sequence"/>
</dbReference>
<protein>
    <submittedName>
        <fullName evidence="4">TPR repeat-containing protein</fullName>
    </submittedName>
</protein>
<evidence type="ECO:0000256" key="1">
    <source>
        <dbReference type="ARBA" id="ARBA00022737"/>
    </source>
</evidence>
<reference evidence="4 5" key="1">
    <citation type="submission" date="2008-03" db="EMBL/GenBank/DDBJ databases">
        <title>Sequencing of the draft genome and assembly of Burkholderia ambifaria MEX-5.</title>
        <authorList>
            <consortium name="US DOE Joint Genome Institute (JGI-PGF)"/>
            <person name="Copeland A."/>
            <person name="Lucas S."/>
            <person name="Lapidus A."/>
            <person name="Glavina del Rio T."/>
            <person name="Dalin E."/>
            <person name="Tice H."/>
            <person name="Bruce D."/>
            <person name="Goodwin L."/>
            <person name="Pitluck S."/>
            <person name="Larimer F."/>
            <person name="Land M.L."/>
            <person name="Hauser L."/>
            <person name="Tiedje J."/>
            <person name="Richardson P."/>
        </authorList>
    </citation>
    <scope>NUCLEOTIDE SEQUENCE [LARGE SCALE GENOMIC DNA]</scope>
    <source>
        <strain evidence="4 5">MEX-5</strain>
    </source>
</reference>
<evidence type="ECO:0000256" key="3">
    <source>
        <dbReference type="PROSITE-ProRule" id="PRU00339"/>
    </source>
</evidence>
<comment type="caution">
    <text evidence="4">The sequence shown here is derived from an EMBL/GenBank/DDBJ whole genome shotgun (WGS) entry which is preliminary data.</text>
</comment>
<dbReference type="PANTHER" id="PTHR45586">
    <property type="entry name" value="TPR REPEAT-CONTAINING PROTEIN PA4667"/>
    <property type="match status" value="1"/>
</dbReference>
<keyword evidence="1" id="KW-0677">Repeat</keyword>
<dbReference type="Gene3D" id="1.25.40.10">
    <property type="entry name" value="Tetratricopeptide repeat domain"/>
    <property type="match status" value="2"/>
</dbReference>
<dbReference type="InterPro" id="IPR011990">
    <property type="entry name" value="TPR-like_helical_dom_sf"/>
</dbReference>
<dbReference type="PATRIC" id="fig|396597.7.peg.6735"/>
<dbReference type="PANTHER" id="PTHR45586:SF1">
    <property type="entry name" value="LIPOPOLYSACCHARIDE ASSEMBLY PROTEIN B"/>
    <property type="match status" value="1"/>
</dbReference>
<feature type="repeat" description="TPR" evidence="3">
    <location>
        <begin position="225"/>
        <end position="258"/>
    </location>
</feature>
<dbReference type="InterPro" id="IPR051012">
    <property type="entry name" value="CellSynth/LPSAsmb/PSIAsmb"/>
</dbReference>
<sequence>MPRAPFTARHRISQSRFRNLSIDQESTTMSLHASSTAPSPATAATARVERLLSFLDADPGNLNLLADAANAAFDAHGFALCDELLDRYAARAPLPPALAHLRGLAALSQHRFDAALREFVPLLTTHDDGSIRYNAAYATAMLGRFDDALGMLDDATLASVPQAIPLKLRVLHHLGRLDDAIAFGRLHVDRPGAGAELHGALATALFDAANLDDARRCAESAADTVDGLTVRGLLALDGASIDDARELFQRALALNPDSARATLGMGLVELSERHFAAACGLLDHAADRLKGHAGAWAAAAWGYLLDDAPDAARTRFERAVELDRGFADAHRGLAVVCVREGRANEAKRHAEIARRLDASCLSAALAESLHATQTGDTRTADEIQRAALERPLGPNGRTLAQALAKRGGRGV</sequence>
<dbReference type="EMBL" id="ABLK01000032">
    <property type="protein sequence ID" value="EDT42662.1"/>
    <property type="molecule type" value="Genomic_DNA"/>
</dbReference>
<gene>
    <name evidence="4" type="ORF">BamMEX5DRAFT_1545</name>
</gene>
<dbReference type="Pfam" id="PF13432">
    <property type="entry name" value="TPR_16"/>
    <property type="match status" value="2"/>
</dbReference>
<accession>B1T179</accession>
<dbReference type="SMART" id="SM00028">
    <property type="entry name" value="TPR"/>
    <property type="match status" value="3"/>
</dbReference>
<dbReference type="InterPro" id="IPR019734">
    <property type="entry name" value="TPR_rpt"/>
</dbReference>
<dbReference type="SUPFAM" id="SSF48452">
    <property type="entry name" value="TPR-like"/>
    <property type="match status" value="1"/>
</dbReference>
<dbReference type="AlphaFoldDB" id="B1T179"/>